<dbReference type="GO" id="GO:0072583">
    <property type="term" value="P:clathrin-dependent endocytosis"/>
    <property type="evidence" value="ECO:0007669"/>
    <property type="project" value="TreeGrafter"/>
</dbReference>
<dbReference type="AlphaFoldDB" id="A0A0L0FZU0"/>
<feature type="compositionally biased region" description="Low complexity" evidence="7">
    <location>
        <begin position="25"/>
        <end position="36"/>
    </location>
</feature>
<dbReference type="GO" id="GO:0006886">
    <property type="term" value="P:intracellular protein transport"/>
    <property type="evidence" value="ECO:0007669"/>
    <property type="project" value="InterPro"/>
</dbReference>
<organism evidence="8 9">
    <name type="scientific">Sphaeroforma arctica JP610</name>
    <dbReference type="NCBI Taxonomy" id="667725"/>
    <lineage>
        <taxon>Eukaryota</taxon>
        <taxon>Ichthyosporea</taxon>
        <taxon>Ichthyophonida</taxon>
        <taxon>Sphaeroforma</taxon>
    </lineage>
</organism>
<comment type="similarity">
    <text evidence="2 6">Belongs to the clathrin light chain family.</text>
</comment>
<dbReference type="eggNOG" id="KOG4031">
    <property type="taxonomic scope" value="Eukaryota"/>
</dbReference>
<dbReference type="GO" id="GO:0005198">
    <property type="term" value="F:structural molecule activity"/>
    <property type="evidence" value="ECO:0007669"/>
    <property type="project" value="InterPro"/>
</dbReference>
<proteinExistence type="inferred from homology"/>
<evidence type="ECO:0000313" key="8">
    <source>
        <dbReference type="EMBL" id="KNC82345.1"/>
    </source>
</evidence>
<feature type="compositionally biased region" description="Low complexity" evidence="7">
    <location>
        <begin position="43"/>
        <end position="63"/>
    </location>
</feature>
<feature type="region of interest" description="Disordered" evidence="7">
    <location>
        <begin position="150"/>
        <end position="176"/>
    </location>
</feature>
<evidence type="ECO:0000256" key="7">
    <source>
        <dbReference type="SAM" id="MobiDB-lite"/>
    </source>
</evidence>
<keyword evidence="4 6" id="KW-0168">Coated pit</keyword>
<dbReference type="RefSeq" id="XP_014156247.1">
    <property type="nucleotide sequence ID" value="XM_014300772.1"/>
</dbReference>
<dbReference type="STRING" id="667725.A0A0L0FZU0"/>
<evidence type="ECO:0000256" key="4">
    <source>
        <dbReference type="ARBA" id="ARBA00023176"/>
    </source>
</evidence>
<dbReference type="EMBL" id="KQ241935">
    <property type="protein sequence ID" value="KNC82345.1"/>
    <property type="molecule type" value="Genomic_DNA"/>
</dbReference>
<feature type="compositionally biased region" description="Basic and acidic residues" evidence="7">
    <location>
        <begin position="162"/>
        <end position="176"/>
    </location>
</feature>
<keyword evidence="3 6" id="KW-0472">Membrane</keyword>
<evidence type="ECO:0000256" key="6">
    <source>
        <dbReference type="RuleBase" id="RU363137"/>
    </source>
</evidence>
<name>A0A0L0FZU0_9EUKA</name>
<dbReference type="GO" id="GO:0032050">
    <property type="term" value="F:clathrin heavy chain binding"/>
    <property type="evidence" value="ECO:0007669"/>
    <property type="project" value="TreeGrafter"/>
</dbReference>
<protein>
    <recommendedName>
        <fullName evidence="6">Clathrin light chain</fullName>
    </recommendedName>
</protein>
<sequence>GGGGDADFAGEELKADNDDFGGSNDFAGGDDFPGGDNEFGAPQGQSSDNDFFQQDSSEQTNDFGDNDGGFGDGFGDDMGGDMPPPPPENVDPYGALAEVDNTMDSDSTALREWRAARDECLAEVDAKSAEKEEEMSNKAKEDLEAFYNNYDEQKSKSAATNREAENDFLQARDSKPTDKDWETVCELVDFNPKTQRSAKDTGRMRQILLQLKQTPLVR</sequence>
<dbReference type="OrthoDB" id="5512at2759"/>
<evidence type="ECO:0000256" key="2">
    <source>
        <dbReference type="ARBA" id="ARBA00005263"/>
    </source>
</evidence>
<dbReference type="PANTHER" id="PTHR10639">
    <property type="entry name" value="CLATHRIN LIGHT CHAIN"/>
    <property type="match status" value="1"/>
</dbReference>
<dbReference type="Proteomes" id="UP000054560">
    <property type="component" value="Unassembled WGS sequence"/>
</dbReference>
<feature type="region of interest" description="Disordered" evidence="7">
    <location>
        <begin position="1"/>
        <end position="94"/>
    </location>
</feature>
<gene>
    <name evidence="8" type="ORF">SARC_05360</name>
</gene>
<reference evidence="8 9" key="1">
    <citation type="submission" date="2011-02" db="EMBL/GenBank/DDBJ databases">
        <title>The Genome Sequence of Sphaeroforma arctica JP610.</title>
        <authorList>
            <consortium name="The Broad Institute Genome Sequencing Platform"/>
            <person name="Russ C."/>
            <person name="Cuomo C."/>
            <person name="Young S.K."/>
            <person name="Zeng Q."/>
            <person name="Gargeya S."/>
            <person name="Alvarado L."/>
            <person name="Berlin A."/>
            <person name="Chapman S.B."/>
            <person name="Chen Z."/>
            <person name="Freedman E."/>
            <person name="Gellesch M."/>
            <person name="Goldberg J."/>
            <person name="Griggs A."/>
            <person name="Gujja S."/>
            <person name="Heilman E."/>
            <person name="Heiman D."/>
            <person name="Howarth C."/>
            <person name="Mehta T."/>
            <person name="Neiman D."/>
            <person name="Pearson M."/>
            <person name="Roberts A."/>
            <person name="Saif S."/>
            <person name="Shea T."/>
            <person name="Shenoy N."/>
            <person name="Sisk P."/>
            <person name="Stolte C."/>
            <person name="Sykes S."/>
            <person name="White J."/>
            <person name="Yandava C."/>
            <person name="Burger G."/>
            <person name="Gray M.W."/>
            <person name="Holland P.W.H."/>
            <person name="King N."/>
            <person name="Lang F.B.F."/>
            <person name="Roger A.J."/>
            <person name="Ruiz-Trillo I."/>
            <person name="Haas B."/>
            <person name="Nusbaum C."/>
            <person name="Birren B."/>
        </authorList>
    </citation>
    <scope>NUCLEOTIDE SEQUENCE [LARGE SCALE GENOMIC DNA]</scope>
    <source>
        <strain evidence="8 9">JP610</strain>
    </source>
</reference>
<accession>A0A0L0FZU0</accession>
<dbReference type="GO" id="GO:0030132">
    <property type="term" value="C:clathrin coat of coated pit"/>
    <property type="evidence" value="ECO:0007669"/>
    <property type="project" value="InterPro"/>
</dbReference>
<comment type="function">
    <text evidence="6">Clathrin is the major protein of the polyhedral coat of coated pits and vesicles.</text>
</comment>
<dbReference type="PANTHER" id="PTHR10639:SF7">
    <property type="entry name" value="CLATHRIN LIGHT CHAIN"/>
    <property type="match status" value="1"/>
</dbReference>
<dbReference type="Pfam" id="PF01086">
    <property type="entry name" value="Clathrin_lg_ch"/>
    <property type="match status" value="1"/>
</dbReference>
<keyword evidence="5 6" id="KW-0968">Cytoplasmic vesicle</keyword>
<evidence type="ECO:0000256" key="5">
    <source>
        <dbReference type="ARBA" id="ARBA00023329"/>
    </source>
</evidence>
<evidence type="ECO:0000256" key="1">
    <source>
        <dbReference type="ARBA" id="ARBA00004180"/>
    </source>
</evidence>
<feature type="non-terminal residue" evidence="8">
    <location>
        <position position="1"/>
    </location>
</feature>
<dbReference type="InterPro" id="IPR000996">
    <property type="entry name" value="Clathrin_L-chain"/>
</dbReference>
<dbReference type="GO" id="GO:0030130">
    <property type="term" value="C:clathrin coat of trans-Golgi network vesicle"/>
    <property type="evidence" value="ECO:0007669"/>
    <property type="project" value="InterPro"/>
</dbReference>
<comment type="subcellular location">
    <subcellularLocation>
        <location evidence="1 6">Cytoplasmic vesicle membrane</location>
        <topology evidence="1 6">Peripheral membrane protein</topology>
        <orientation evidence="1 6">Cytoplasmic side</orientation>
    </subcellularLocation>
    <subcellularLocation>
        <location evidence="6">Membrane</location>
        <location evidence="6">Coated pit</location>
        <topology evidence="6">Peripheral membrane protein</topology>
        <orientation evidence="6">Cytoplasmic side</orientation>
    </subcellularLocation>
    <text evidence="6">Cytoplasmic face of coated pits and vesicles.</text>
</comment>
<dbReference type="GeneID" id="25905864"/>
<evidence type="ECO:0000256" key="3">
    <source>
        <dbReference type="ARBA" id="ARBA00023136"/>
    </source>
</evidence>
<keyword evidence="9" id="KW-1185">Reference proteome</keyword>
<evidence type="ECO:0000313" key="9">
    <source>
        <dbReference type="Proteomes" id="UP000054560"/>
    </source>
</evidence>